<protein>
    <submittedName>
        <fullName evidence="1">Uncharacterized protein</fullName>
    </submittedName>
</protein>
<proteinExistence type="predicted"/>
<name>A0A1I0BRK9_9FIRM</name>
<dbReference type="STRING" id="29364.SAMN04487772_10843"/>
<reference evidence="1 2" key="1">
    <citation type="submission" date="2016-10" db="EMBL/GenBank/DDBJ databases">
        <authorList>
            <person name="de Groot N.N."/>
        </authorList>
    </citation>
    <scope>NUCLEOTIDE SEQUENCE [LARGE SCALE GENOMIC DNA]</scope>
    <source>
        <strain evidence="1 2">DSM 1801</strain>
    </source>
</reference>
<organism evidence="1 2">
    <name type="scientific">[Clostridium] polysaccharolyticum</name>
    <dbReference type="NCBI Taxonomy" id="29364"/>
    <lineage>
        <taxon>Bacteria</taxon>
        <taxon>Bacillati</taxon>
        <taxon>Bacillota</taxon>
        <taxon>Clostridia</taxon>
        <taxon>Lachnospirales</taxon>
        <taxon>Lachnospiraceae</taxon>
    </lineage>
</organism>
<dbReference type="EMBL" id="FOHN01000008">
    <property type="protein sequence ID" value="SET08975.1"/>
    <property type="molecule type" value="Genomic_DNA"/>
</dbReference>
<evidence type="ECO:0000313" key="1">
    <source>
        <dbReference type="EMBL" id="SET08975.1"/>
    </source>
</evidence>
<dbReference type="Proteomes" id="UP000199800">
    <property type="component" value="Unassembled WGS sequence"/>
</dbReference>
<evidence type="ECO:0000313" key="2">
    <source>
        <dbReference type="Proteomes" id="UP000199800"/>
    </source>
</evidence>
<dbReference type="AlphaFoldDB" id="A0A1I0BRK9"/>
<keyword evidence="2" id="KW-1185">Reference proteome</keyword>
<accession>A0A1I0BRK9</accession>
<sequence length="184" mass="21472">MAGLYHGAGTTIFCINFAVFLSKNFAGKIRIIELNESGDFRKLLKGLEEQRDIRMEKGSFEVGVISFSSVFSERELVYTLDEEYDFVILDLGCKYLKYQKVFLESDQKIVLGSTLLWRKQEYEHFLSSVRKIEHYDTWEYVDMAGGKRKPGFVDGGRIKLKKFDWIIETFNVTERAAKVYWSLL</sequence>
<gene>
    <name evidence="1" type="ORF">SAMN04487772_10843</name>
</gene>